<dbReference type="EMBL" id="BSYA01000018">
    <property type="protein sequence ID" value="GMG25427.1"/>
    <property type="molecule type" value="Genomic_DNA"/>
</dbReference>
<proteinExistence type="predicted"/>
<evidence type="ECO:0000313" key="3">
    <source>
        <dbReference type="Proteomes" id="UP001165205"/>
    </source>
</evidence>
<sequence length="230" mass="25739">MDLKCNHTSYPTSRCETSTKNPDPQQPQRSEGHKSNLCTKLTGAPEGSCQPKKASTPTKATEHSLPASRHIYCKRQHKSTWSHPSSTKLKNSTAASDVNESAPTHKHHTPQESRHNQGMIPKSRIKDRPKTWRPSPVPYIAPHIRERRSLPYRELSTELINSSHGKNEHLQASIDHSFPESVQPRSKSTKSTVNQKSNSIPPETPCPSRISSANEVGKRSLIHGQLWFLG</sequence>
<feature type="compositionally biased region" description="Polar residues" evidence="1">
    <location>
        <begin position="81"/>
        <end position="102"/>
    </location>
</feature>
<feature type="region of interest" description="Disordered" evidence="1">
    <location>
        <begin position="176"/>
        <end position="212"/>
    </location>
</feature>
<organism evidence="2 3">
    <name type="scientific">Aspergillus oryzae</name>
    <name type="common">Yellow koji mold</name>
    <dbReference type="NCBI Taxonomy" id="5062"/>
    <lineage>
        <taxon>Eukaryota</taxon>
        <taxon>Fungi</taxon>
        <taxon>Dikarya</taxon>
        <taxon>Ascomycota</taxon>
        <taxon>Pezizomycotina</taxon>
        <taxon>Eurotiomycetes</taxon>
        <taxon>Eurotiomycetidae</taxon>
        <taxon>Eurotiales</taxon>
        <taxon>Aspergillaceae</taxon>
        <taxon>Aspergillus</taxon>
        <taxon>Aspergillus subgen. Circumdati</taxon>
    </lineage>
</organism>
<evidence type="ECO:0000256" key="1">
    <source>
        <dbReference type="SAM" id="MobiDB-lite"/>
    </source>
</evidence>
<protein>
    <submittedName>
        <fullName evidence="2">Unnamed protein product</fullName>
    </submittedName>
</protein>
<dbReference type="Proteomes" id="UP001165205">
    <property type="component" value="Unassembled WGS sequence"/>
</dbReference>
<dbReference type="AlphaFoldDB" id="A0AAN4YGR6"/>
<evidence type="ECO:0000313" key="2">
    <source>
        <dbReference type="EMBL" id="GMG25427.1"/>
    </source>
</evidence>
<gene>
    <name evidence="2" type="ORF">Aory04_000247400</name>
</gene>
<feature type="region of interest" description="Disordered" evidence="1">
    <location>
        <begin position="1"/>
        <end position="138"/>
    </location>
</feature>
<comment type="caution">
    <text evidence="2">The sequence shown here is derived from an EMBL/GenBank/DDBJ whole genome shotgun (WGS) entry which is preliminary data.</text>
</comment>
<reference evidence="2" key="1">
    <citation type="submission" date="2023-04" db="EMBL/GenBank/DDBJ databases">
        <title>Aspergillus oryzae NBRC 4228.</title>
        <authorList>
            <person name="Ichikawa N."/>
            <person name="Sato H."/>
            <person name="Tonouchi N."/>
        </authorList>
    </citation>
    <scope>NUCLEOTIDE SEQUENCE</scope>
    <source>
        <strain evidence="2">NBRC 4228</strain>
    </source>
</reference>
<feature type="compositionally biased region" description="Polar residues" evidence="1">
    <location>
        <begin position="1"/>
        <end position="29"/>
    </location>
</feature>
<feature type="compositionally biased region" description="Polar residues" evidence="1">
    <location>
        <begin position="183"/>
        <end position="201"/>
    </location>
</feature>
<feature type="compositionally biased region" description="Basic residues" evidence="1">
    <location>
        <begin position="71"/>
        <end position="80"/>
    </location>
</feature>
<name>A0AAN4YGR6_ASPOZ</name>
<accession>A0AAN4YGR6</accession>